<accession>D1AND7</accession>
<name>D1AND7_SEBTE</name>
<evidence type="ECO:0000313" key="2">
    <source>
        <dbReference type="Proteomes" id="UP000000845"/>
    </source>
</evidence>
<gene>
    <name evidence="1" type="ordered locus">Sterm_2897</name>
</gene>
<keyword evidence="2" id="KW-1185">Reference proteome</keyword>
<organism evidence="1 2">
    <name type="scientific">Sebaldella termitidis (strain ATCC 33386 / NCTC 11300)</name>
    <dbReference type="NCBI Taxonomy" id="526218"/>
    <lineage>
        <taxon>Bacteria</taxon>
        <taxon>Fusobacteriati</taxon>
        <taxon>Fusobacteriota</taxon>
        <taxon>Fusobacteriia</taxon>
        <taxon>Fusobacteriales</taxon>
        <taxon>Leptotrichiaceae</taxon>
        <taxon>Sebaldella</taxon>
    </lineage>
</organism>
<reference evidence="1 2" key="2">
    <citation type="journal article" date="2010" name="Stand. Genomic Sci.">
        <title>Complete genome sequence of Sebaldella termitidis type strain (NCTC 11300).</title>
        <authorList>
            <person name="Harmon-Smith M."/>
            <person name="Celia L."/>
            <person name="Chertkov O."/>
            <person name="Lapidus A."/>
            <person name="Copeland A."/>
            <person name="Glavina Del Rio T."/>
            <person name="Nolan M."/>
            <person name="Lucas S."/>
            <person name="Tice H."/>
            <person name="Cheng J.F."/>
            <person name="Han C."/>
            <person name="Detter J.C."/>
            <person name="Bruce D."/>
            <person name="Goodwin L."/>
            <person name="Pitluck S."/>
            <person name="Pati A."/>
            <person name="Liolios K."/>
            <person name="Ivanova N."/>
            <person name="Mavromatis K."/>
            <person name="Mikhailova N."/>
            <person name="Chen A."/>
            <person name="Palaniappan K."/>
            <person name="Land M."/>
            <person name="Hauser L."/>
            <person name="Chang Y.J."/>
            <person name="Jeffries C.D."/>
            <person name="Brettin T."/>
            <person name="Goker M."/>
            <person name="Beck B."/>
            <person name="Bristow J."/>
            <person name="Eisen J.A."/>
            <person name="Markowitz V."/>
            <person name="Hugenholtz P."/>
            <person name="Kyrpides N.C."/>
            <person name="Klenk H.P."/>
            <person name="Chen F."/>
        </authorList>
    </citation>
    <scope>NUCLEOTIDE SEQUENCE [LARGE SCALE GENOMIC DNA]</scope>
    <source>
        <strain evidence="2">ATCC 33386 / NCTC 11300</strain>
    </source>
</reference>
<dbReference type="EMBL" id="CP001739">
    <property type="protein sequence ID" value="ACZ09741.1"/>
    <property type="molecule type" value="Genomic_DNA"/>
</dbReference>
<sequence length="116" mass="13711">MPIKAKYDKDKNSFDSLDMNIEKQLKQQLDEKFHPDTPAKNNIIRIDFNILFPPKFIQMHTNEKFTSIDDFFSAVNIFTHDDLENIPQETIDNHIKKYTNFNNLQDFLNNALSFKG</sequence>
<dbReference type="HOGENOM" id="CLU_2095163_0_0_0"/>
<dbReference type="RefSeq" id="WP_012862323.1">
    <property type="nucleotide sequence ID" value="NC_013517.1"/>
</dbReference>
<dbReference type="Proteomes" id="UP000000845">
    <property type="component" value="Chromosome"/>
</dbReference>
<dbReference type="KEGG" id="str:Sterm_2897"/>
<protein>
    <submittedName>
        <fullName evidence="1">Uncharacterized protein</fullName>
    </submittedName>
</protein>
<reference evidence="2" key="1">
    <citation type="submission" date="2009-09" db="EMBL/GenBank/DDBJ databases">
        <title>The complete chromosome of Sebaldella termitidis ATCC 33386.</title>
        <authorList>
            <consortium name="US DOE Joint Genome Institute (JGI-PGF)"/>
            <person name="Lucas S."/>
            <person name="Copeland A."/>
            <person name="Lapidus A."/>
            <person name="Glavina del Rio T."/>
            <person name="Dalin E."/>
            <person name="Tice H."/>
            <person name="Bruce D."/>
            <person name="Goodwin L."/>
            <person name="Pitluck S."/>
            <person name="Kyrpides N."/>
            <person name="Mavromatis K."/>
            <person name="Ivanova N."/>
            <person name="Mikhailova N."/>
            <person name="Sims D."/>
            <person name="Meincke L."/>
            <person name="Brettin T."/>
            <person name="Detter J.C."/>
            <person name="Han C."/>
            <person name="Larimer F."/>
            <person name="Land M."/>
            <person name="Hauser L."/>
            <person name="Markowitz V."/>
            <person name="Cheng J.F."/>
            <person name="Hugenholtz P."/>
            <person name="Woyke T."/>
            <person name="Wu D."/>
            <person name="Eisen J.A."/>
        </authorList>
    </citation>
    <scope>NUCLEOTIDE SEQUENCE [LARGE SCALE GENOMIC DNA]</scope>
    <source>
        <strain evidence="2">ATCC 33386 / NCTC 11300</strain>
    </source>
</reference>
<dbReference type="AlphaFoldDB" id="D1AND7"/>
<proteinExistence type="predicted"/>
<evidence type="ECO:0000313" key="1">
    <source>
        <dbReference type="EMBL" id="ACZ09741.1"/>
    </source>
</evidence>